<dbReference type="Gramene" id="PSS07803">
    <property type="protein sequence ID" value="PSS07803"/>
    <property type="gene ID" value="CEY00_Acc18157"/>
</dbReference>
<comment type="caution">
    <text evidence="1">The sequence shown here is derived from an EMBL/GenBank/DDBJ whole genome shotgun (WGS) entry which is preliminary data.</text>
</comment>
<evidence type="ECO:0000313" key="2">
    <source>
        <dbReference type="Proteomes" id="UP000241394"/>
    </source>
</evidence>
<gene>
    <name evidence="1" type="ORF">CEY00_Acc18157</name>
</gene>
<dbReference type="PANTHER" id="PTHR47076:SF1">
    <property type="entry name" value="NHL DOMAIN PROTEIN"/>
    <property type="match status" value="1"/>
</dbReference>
<dbReference type="Proteomes" id="UP000241394">
    <property type="component" value="Chromosome LG16"/>
</dbReference>
<sequence>MENNRDSGEQYDETAEMLPRRRNCFFIPRFGSDRTSAAAGPRWWRWIRMSESDEGWWARVINALKKAREWSEIAAGPRWKTFIRRLNRSKSGGGRHGGKFHYDPLSYALNFDDPGQNCHFDEEYGSRNFSSRLAAIPMPAST</sequence>
<dbReference type="GO" id="GO:0004386">
    <property type="term" value="F:helicase activity"/>
    <property type="evidence" value="ECO:0007669"/>
    <property type="project" value="UniProtKB-KW"/>
</dbReference>
<organism evidence="1 2">
    <name type="scientific">Actinidia chinensis var. chinensis</name>
    <name type="common">Chinese soft-hair kiwi</name>
    <dbReference type="NCBI Taxonomy" id="1590841"/>
    <lineage>
        <taxon>Eukaryota</taxon>
        <taxon>Viridiplantae</taxon>
        <taxon>Streptophyta</taxon>
        <taxon>Embryophyta</taxon>
        <taxon>Tracheophyta</taxon>
        <taxon>Spermatophyta</taxon>
        <taxon>Magnoliopsida</taxon>
        <taxon>eudicotyledons</taxon>
        <taxon>Gunneridae</taxon>
        <taxon>Pentapetalae</taxon>
        <taxon>asterids</taxon>
        <taxon>Ericales</taxon>
        <taxon>Actinidiaceae</taxon>
        <taxon>Actinidia</taxon>
    </lineage>
</organism>
<accession>A0A2R6QGQ9</accession>
<protein>
    <submittedName>
        <fullName evidence="1">ATP-dependent helicase/deoxyribonuclease subunit B like</fullName>
    </submittedName>
</protein>
<keyword evidence="1" id="KW-0378">Hydrolase</keyword>
<keyword evidence="1" id="KW-0067">ATP-binding</keyword>
<name>A0A2R6QGQ9_ACTCC</name>
<dbReference type="OrthoDB" id="1723198at2759"/>
<dbReference type="AlphaFoldDB" id="A0A2R6QGQ9"/>
<dbReference type="InParanoid" id="A0A2R6QGQ9"/>
<reference evidence="2" key="2">
    <citation type="journal article" date="2018" name="BMC Genomics">
        <title>A manually annotated Actinidia chinensis var. chinensis (kiwifruit) genome highlights the challenges associated with draft genomes and gene prediction in plants.</title>
        <authorList>
            <person name="Pilkington S.M."/>
            <person name="Crowhurst R."/>
            <person name="Hilario E."/>
            <person name="Nardozza S."/>
            <person name="Fraser L."/>
            <person name="Peng Y."/>
            <person name="Gunaseelan K."/>
            <person name="Simpson R."/>
            <person name="Tahir J."/>
            <person name="Deroles S.C."/>
            <person name="Templeton K."/>
            <person name="Luo Z."/>
            <person name="Davy M."/>
            <person name="Cheng C."/>
            <person name="McNeilage M."/>
            <person name="Scaglione D."/>
            <person name="Liu Y."/>
            <person name="Zhang Q."/>
            <person name="Datson P."/>
            <person name="De Silva N."/>
            <person name="Gardiner S.E."/>
            <person name="Bassett H."/>
            <person name="Chagne D."/>
            <person name="McCallum J."/>
            <person name="Dzierzon H."/>
            <person name="Deng C."/>
            <person name="Wang Y.Y."/>
            <person name="Barron L."/>
            <person name="Manako K."/>
            <person name="Bowen J."/>
            <person name="Foster T.M."/>
            <person name="Erridge Z.A."/>
            <person name="Tiffin H."/>
            <person name="Waite C.N."/>
            <person name="Davies K.M."/>
            <person name="Grierson E.P."/>
            <person name="Laing W.A."/>
            <person name="Kirk R."/>
            <person name="Chen X."/>
            <person name="Wood M."/>
            <person name="Montefiori M."/>
            <person name="Brummell D.A."/>
            <person name="Schwinn K.E."/>
            <person name="Catanach A."/>
            <person name="Fullerton C."/>
            <person name="Li D."/>
            <person name="Meiyalaghan S."/>
            <person name="Nieuwenhuizen N."/>
            <person name="Read N."/>
            <person name="Prakash R."/>
            <person name="Hunter D."/>
            <person name="Zhang H."/>
            <person name="McKenzie M."/>
            <person name="Knabel M."/>
            <person name="Harris A."/>
            <person name="Allan A.C."/>
            <person name="Gleave A."/>
            <person name="Chen A."/>
            <person name="Janssen B.J."/>
            <person name="Plunkett B."/>
            <person name="Ampomah-Dwamena C."/>
            <person name="Voogd C."/>
            <person name="Leif D."/>
            <person name="Lafferty D."/>
            <person name="Souleyre E.J.F."/>
            <person name="Varkonyi-Gasic E."/>
            <person name="Gambi F."/>
            <person name="Hanley J."/>
            <person name="Yao J.L."/>
            <person name="Cheung J."/>
            <person name="David K.M."/>
            <person name="Warren B."/>
            <person name="Marsh K."/>
            <person name="Snowden K.C."/>
            <person name="Lin-Wang K."/>
            <person name="Brian L."/>
            <person name="Martinez-Sanchez M."/>
            <person name="Wang M."/>
            <person name="Ileperuma N."/>
            <person name="Macnee N."/>
            <person name="Campin R."/>
            <person name="McAtee P."/>
            <person name="Drummond R.S.M."/>
            <person name="Espley R.V."/>
            <person name="Ireland H.S."/>
            <person name="Wu R."/>
            <person name="Atkinson R.G."/>
            <person name="Karunairetnam S."/>
            <person name="Bulley S."/>
            <person name="Chunkath S."/>
            <person name="Hanley Z."/>
            <person name="Storey R."/>
            <person name="Thrimawithana A.H."/>
            <person name="Thomson S."/>
            <person name="David C."/>
            <person name="Testolin R."/>
            <person name="Huang H."/>
            <person name="Hellens R.P."/>
            <person name="Schaffer R.J."/>
        </authorList>
    </citation>
    <scope>NUCLEOTIDE SEQUENCE [LARGE SCALE GENOMIC DNA]</scope>
    <source>
        <strain evidence="2">cv. Red5</strain>
    </source>
</reference>
<dbReference type="EMBL" id="NKQK01000016">
    <property type="protein sequence ID" value="PSS07803.1"/>
    <property type="molecule type" value="Genomic_DNA"/>
</dbReference>
<keyword evidence="1" id="KW-0547">Nucleotide-binding</keyword>
<evidence type="ECO:0000313" key="1">
    <source>
        <dbReference type="EMBL" id="PSS07803.1"/>
    </source>
</evidence>
<keyword evidence="1" id="KW-0347">Helicase</keyword>
<reference evidence="1 2" key="1">
    <citation type="submission" date="2017-07" db="EMBL/GenBank/DDBJ databases">
        <title>An improved, manually edited Actinidia chinensis var. chinensis (kiwifruit) genome highlights the challenges associated with draft genomes and gene prediction in plants.</title>
        <authorList>
            <person name="Pilkington S."/>
            <person name="Crowhurst R."/>
            <person name="Hilario E."/>
            <person name="Nardozza S."/>
            <person name="Fraser L."/>
            <person name="Peng Y."/>
            <person name="Gunaseelan K."/>
            <person name="Simpson R."/>
            <person name="Tahir J."/>
            <person name="Deroles S."/>
            <person name="Templeton K."/>
            <person name="Luo Z."/>
            <person name="Davy M."/>
            <person name="Cheng C."/>
            <person name="Mcneilage M."/>
            <person name="Scaglione D."/>
            <person name="Liu Y."/>
            <person name="Zhang Q."/>
            <person name="Datson P."/>
            <person name="De Silva N."/>
            <person name="Gardiner S."/>
            <person name="Bassett H."/>
            <person name="Chagne D."/>
            <person name="Mccallum J."/>
            <person name="Dzierzon H."/>
            <person name="Deng C."/>
            <person name="Wang Y.-Y."/>
            <person name="Barron N."/>
            <person name="Manako K."/>
            <person name="Bowen J."/>
            <person name="Foster T."/>
            <person name="Erridge Z."/>
            <person name="Tiffin H."/>
            <person name="Waite C."/>
            <person name="Davies K."/>
            <person name="Grierson E."/>
            <person name="Laing W."/>
            <person name="Kirk R."/>
            <person name="Chen X."/>
            <person name="Wood M."/>
            <person name="Montefiori M."/>
            <person name="Brummell D."/>
            <person name="Schwinn K."/>
            <person name="Catanach A."/>
            <person name="Fullerton C."/>
            <person name="Li D."/>
            <person name="Meiyalaghan S."/>
            <person name="Nieuwenhuizen N."/>
            <person name="Read N."/>
            <person name="Prakash R."/>
            <person name="Hunter D."/>
            <person name="Zhang H."/>
            <person name="Mckenzie M."/>
            <person name="Knabel M."/>
            <person name="Harris A."/>
            <person name="Allan A."/>
            <person name="Chen A."/>
            <person name="Janssen B."/>
            <person name="Plunkett B."/>
            <person name="Dwamena C."/>
            <person name="Voogd C."/>
            <person name="Leif D."/>
            <person name="Lafferty D."/>
            <person name="Souleyre E."/>
            <person name="Varkonyi-Gasic E."/>
            <person name="Gambi F."/>
            <person name="Hanley J."/>
            <person name="Yao J.-L."/>
            <person name="Cheung J."/>
            <person name="David K."/>
            <person name="Warren B."/>
            <person name="Marsh K."/>
            <person name="Snowden K."/>
            <person name="Lin-Wang K."/>
            <person name="Brian L."/>
            <person name="Martinez-Sanchez M."/>
            <person name="Wang M."/>
            <person name="Ileperuma N."/>
            <person name="Macnee N."/>
            <person name="Campin R."/>
            <person name="Mcatee P."/>
            <person name="Drummond R."/>
            <person name="Espley R."/>
            <person name="Ireland H."/>
            <person name="Wu R."/>
            <person name="Atkinson R."/>
            <person name="Karunairetnam S."/>
            <person name="Bulley S."/>
            <person name="Chunkath S."/>
            <person name="Hanley Z."/>
            <person name="Storey R."/>
            <person name="Thrimawithana A."/>
            <person name="Thomson S."/>
            <person name="David C."/>
            <person name="Testolin R."/>
        </authorList>
    </citation>
    <scope>NUCLEOTIDE SEQUENCE [LARGE SCALE GENOMIC DNA]</scope>
    <source>
        <strain evidence="2">cv. Red5</strain>
        <tissue evidence="1">Young leaf</tissue>
    </source>
</reference>
<dbReference type="OMA" id="ENEYMIR"/>
<dbReference type="STRING" id="1590841.A0A2R6QGQ9"/>
<dbReference type="PANTHER" id="PTHR47076">
    <property type="entry name" value="NHL DOMAIN PROTEIN"/>
    <property type="match status" value="1"/>
</dbReference>
<keyword evidence="2" id="KW-1185">Reference proteome</keyword>
<proteinExistence type="predicted"/>